<dbReference type="EMBL" id="BJYU01000055">
    <property type="protein sequence ID" value="GEO16116.1"/>
    <property type="molecule type" value="Genomic_DNA"/>
</dbReference>
<name>A0A512BVY6_9HYPH</name>
<comment type="caution">
    <text evidence="1">The sequence shown here is derived from an EMBL/GenBank/DDBJ whole genome shotgun (WGS) entry which is preliminary data.</text>
</comment>
<reference evidence="1 2" key="1">
    <citation type="submission" date="2019-07" db="EMBL/GenBank/DDBJ databases">
        <title>Whole genome shotgun sequence of Microvirga aerophila NBRC 106136.</title>
        <authorList>
            <person name="Hosoyama A."/>
            <person name="Uohara A."/>
            <person name="Ohji S."/>
            <person name="Ichikawa N."/>
        </authorList>
    </citation>
    <scope>NUCLEOTIDE SEQUENCE [LARGE SCALE GENOMIC DNA]</scope>
    <source>
        <strain evidence="1 2">NBRC 106136</strain>
    </source>
</reference>
<dbReference type="Proteomes" id="UP000321085">
    <property type="component" value="Unassembled WGS sequence"/>
</dbReference>
<keyword evidence="2" id="KW-1185">Reference proteome</keyword>
<sequence length="58" mass="6584">MVGAVKFEQRIHELVAGLPDLAEIVERLLDSRRKLREHFAALHHRLLDLARGDEVSGV</sequence>
<proteinExistence type="predicted"/>
<accession>A0A512BVY6</accession>
<dbReference type="AlphaFoldDB" id="A0A512BVY6"/>
<gene>
    <name evidence="1" type="ORF">MAE02_38120</name>
</gene>
<protein>
    <submittedName>
        <fullName evidence="1">Uncharacterized protein</fullName>
    </submittedName>
</protein>
<evidence type="ECO:0000313" key="2">
    <source>
        <dbReference type="Proteomes" id="UP000321085"/>
    </source>
</evidence>
<organism evidence="1 2">
    <name type="scientific">Microvirga aerophila</name>
    <dbReference type="NCBI Taxonomy" id="670291"/>
    <lineage>
        <taxon>Bacteria</taxon>
        <taxon>Pseudomonadati</taxon>
        <taxon>Pseudomonadota</taxon>
        <taxon>Alphaproteobacteria</taxon>
        <taxon>Hyphomicrobiales</taxon>
        <taxon>Methylobacteriaceae</taxon>
        <taxon>Microvirga</taxon>
    </lineage>
</organism>
<evidence type="ECO:0000313" key="1">
    <source>
        <dbReference type="EMBL" id="GEO16116.1"/>
    </source>
</evidence>